<evidence type="ECO:0000256" key="3">
    <source>
        <dbReference type="ARBA" id="ARBA00023125"/>
    </source>
</evidence>
<dbReference type="SUPFAM" id="SSF53850">
    <property type="entry name" value="Periplasmic binding protein-like II"/>
    <property type="match status" value="1"/>
</dbReference>
<dbReference type="InterPro" id="IPR005119">
    <property type="entry name" value="LysR_subst-bd"/>
</dbReference>
<dbReference type="PROSITE" id="PS50931">
    <property type="entry name" value="HTH_LYSR"/>
    <property type="match status" value="1"/>
</dbReference>
<dbReference type="Proteomes" id="UP000537260">
    <property type="component" value="Unassembled WGS sequence"/>
</dbReference>
<reference evidence="6 7" key="1">
    <citation type="submission" date="2020-07" db="EMBL/GenBank/DDBJ databases">
        <title>Sequencing the genomes of 1000 actinobacteria strains.</title>
        <authorList>
            <person name="Klenk H.-P."/>
        </authorList>
    </citation>
    <scope>NUCLEOTIDE SEQUENCE [LARGE SCALE GENOMIC DNA]</scope>
    <source>
        <strain evidence="6 7">LI1</strain>
    </source>
</reference>
<sequence length="302" mass="33123">MQYTLRQIEIFVAVAEAGHFGRAAEALHISQPTVSQEVGRLERALGIALLDRSKRSATVTAAGEVMMIEGRMLLSQADRLLDQVRLHDPSRQRAARIVASPSVVNRLLPAVISRAEQEIPSVRIEDIPVETGGVSPEMVVENADIGLGRFLTELDGFQIETIALEQVYVALSRAHPLAQRDSIALADLDDLPLLLWSREQNPVYYDYLMEICTSRGLSPMVLVSPPRIVGSRLYLLSESRAFSLVPSSMLGHLSEGLTTVPLDRPATVPLSMQWRTGDTRPQLAQLRELVREVAAGLSASTS</sequence>
<gene>
    <name evidence="6" type="ORF">HNR05_000497</name>
</gene>
<dbReference type="Gene3D" id="1.10.10.10">
    <property type="entry name" value="Winged helix-like DNA-binding domain superfamily/Winged helix DNA-binding domain"/>
    <property type="match status" value="1"/>
</dbReference>
<dbReference type="SUPFAM" id="SSF46785">
    <property type="entry name" value="Winged helix' DNA-binding domain"/>
    <property type="match status" value="1"/>
</dbReference>
<dbReference type="GO" id="GO:0003677">
    <property type="term" value="F:DNA binding"/>
    <property type="evidence" value="ECO:0007669"/>
    <property type="project" value="UniProtKB-KW"/>
</dbReference>
<evidence type="ECO:0000313" key="7">
    <source>
        <dbReference type="Proteomes" id="UP000537260"/>
    </source>
</evidence>
<dbReference type="Pfam" id="PF03466">
    <property type="entry name" value="LysR_substrate"/>
    <property type="match status" value="1"/>
</dbReference>
<dbReference type="GO" id="GO:0003700">
    <property type="term" value="F:DNA-binding transcription factor activity"/>
    <property type="evidence" value="ECO:0007669"/>
    <property type="project" value="InterPro"/>
</dbReference>
<dbReference type="PANTHER" id="PTHR30346">
    <property type="entry name" value="TRANSCRIPTIONAL DUAL REGULATOR HCAR-RELATED"/>
    <property type="match status" value="1"/>
</dbReference>
<evidence type="ECO:0000256" key="4">
    <source>
        <dbReference type="ARBA" id="ARBA00023163"/>
    </source>
</evidence>
<keyword evidence="4" id="KW-0804">Transcription</keyword>
<evidence type="ECO:0000259" key="5">
    <source>
        <dbReference type="PROSITE" id="PS50931"/>
    </source>
</evidence>
<comment type="caution">
    <text evidence="6">The sequence shown here is derived from an EMBL/GenBank/DDBJ whole genome shotgun (WGS) entry which is preliminary data.</text>
</comment>
<proteinExistence type="inferred from homology"/>
<dbReference type="Pfam" id="PF00126">
    <property type="entry name" value="HTH_1"/>
    <property type="match status" value="1"/>
</dbReference>
<dbReference type="InterPro" id="IPR000847">
    <property type="entry name" value="LysR_HTH_N"/>
</dbReference>
<name>A0A7Z0EC34_9MICO</name>
<keyword evidence="3 6" id="KW-0238">DNA-binding</keyword>
<keyword evidence="7" id="KW-1185">Reference proteome</keyword>
<comment type="similarity">
    <text evidence="1">Belongs to the LysR transcriptional regulatory family.</text>
</comment>
<dbReference type="RefSeq" id="WP_179577577.1">
    <property type="nucleotide sequence ID" value="NZ_JACCFM010000001.1"/>
</dbReference>
<dbReference type="Gene3D" id="3.40.190.10">
    <property type="entry name" value="Periplasmic binding protein-like II"/>
    <property type="match status" value="2"/>
</dbReference>
<dbReference type="GO" id="GO:0032993">
    <property type="term" value="C:protein-DNA complex"/>
    <property type="evidence" value="ECO:0007669"/>
    <property type="project" value="TreeGrafter"/>
</dbReference>
<dbReference type="InterPro" id="IPR036388">
    <property type="entry name" value="WH-like_DNA-bd_sf"/>
</dbReference>
<dbReference type="AlphaFoldDB" id="A0A7Z0EC34"/>
<dbReference type="PANTHER" id="PTHR30346:SF0">
    <property type="entry name" value="HCA OPERON TRANSCRIPTIONAL ACTIVATOR HCAR"/>
    <property type="match status" value="1"/>
</dbReference>
<dbReference type="EMBL" id="JACCFM010000001">
    <property type="protein sequence ID" value="NYJ18706.1"/>
    <property type="molecule type" value="Genomic_DNA"/>
</dbReference>
<protein>
    <submittedName>
        <fullName evidence="6">DNA-binding transcriptional LysR family regulator</fullName>
    </submittedName>
</protein>
<dbReference type="InterPro" id="IPR036390">
    <property type="entry name" value="WH_DNA-bd_sf"/>
</dbReference>
<evidence type="ECO:0000256" key="1">
    <source>
        <dbReference type="ARBA" id="ARBA00009437"/>
    </source>
</evidence>
<dbReference type="FunFam" id="1.10.10.10:FF:000001">
    <property type="entry name" value="LysR family transcriptional regulator"/>
    <property type="match status" value="1"/>
</dbReference>
<dbReference type="PRINTS" id="PR00039">
    <property type="entry name" value="HTHLYSR"/>
</dbReference>
<evidence type="ECO:0000313" key="6">
    <source>
        <dbReference type="EMBL" id="NYJ18706.1"/>
    </source>
</evidence>
<keyword evidence="2" id="KW-0805">Transcription regulation</keyword>
<organism evidence="6 7">
    <name type="scientific">Glaciibacter psychrotolerans</name>
    <dbReference type="NCBI Taxonomy" id="670054"/>
    <lineage>
        <taxon>Bacteria</taxon>
        <taxon>Bacillati</taxon>
        <taxon>Actinomycetota</taxon>
        <taxon>Actinomycetes</taxon>
        <taxon>Micrococcales</taxon>
        <taxon>Microbacteriaceae</taxon>
        <taxon>Glaciibacter</taxon>
    </lineage>
</organism>
<feature type="domain" description="HTH lysR-type" evidence="5">
    <location>
        <begin position="1"/>
        <end position="60"/>
    </location>
</feature>
<evidence type="ECO:0000256" key="2">
    <source>
        <dbReference type="ARBA" id="ARBA00023015"/>
    </source>
</evidence>
<accession>A0A7Z0EC34</accession>